<dbReference type="EMBL" id="JAUOPG010000001">
    <property type="protein sequence ID" value="MDO6452316.1"/>
    <property type="molecule type" value="Genomic_DNA"/>
</dbReference>
<dbReference type="InterPro" id="IPR002931">
    <property type="entry name" value="Transglutaminase-like"/>
</dbReference>
<feature type="compositionally biased region" description="Polar residues" evidence="1">
    <location>
        <begin position="559"/>
        <end position="573"/>
    </location>
</feature>
<dbReference type="InterPro" id="IPR018667">
    <property type="entry name" value="DUF2126"/>
</dbReference>
<dbReference type="AlphaFoldDB" id="A0AAW7XDS4"/>
<dbReference type="SUPFAM" id="SSF54001">
    <property type="entry name" value="Cysteine proteinases"/>
    <property type="match status" value="1"/>
</dbReference>
<dbReference type="Gene3D" id="3.10.620.30">
    <property type="match status" value="1"/>
</dbReference>
<feature type="domain" description="Transglutaminase-like" evidence="2">
    <location>
        <begin position="172"/>
        <end position="248"/>
    </location>
</feature>
<dbReference type="Pfam" id="PF01841">
    <property type="entry name" value="Transglut_core"/>
    <property type="match status" value="1"/>
</dbReference>
<dbReference type="SMART" id="SM00460">
    <property type="entry name" value="TGc"/>
    <property type="match status" value="1"/>
</dbReference>
<dbReference type="InterPro" id="IPR013589">
    <property type="entry name" value="Bac_transglu_N"/>
</dbReference>
<name>A0AAW7XDS4_9GAMM</name>
<dbReference type="Pfam" id="PF09899">
    <property type="entry name" value="DUF2126"/>
    <property type="match status" value="1"/>
</dbReference>
<dbReference type="Proteomes" id="UP001169862">
    <property type="component" value="Unassembled WGS sequence"/>
</dbReference>
<dbReference type="InterPro" id="IPR038765">
    <property type="entry name" value="Papain-like_cys_pep_sf"/>
</dbReference>
<organism evidence="3 4">
    <name type="scientific">Neptunomonas phycophila</name>
    <dbReference type="NCBI Taxonomy" id="1572645"/>
    <lineage>
        <taxon>Bacteria</taxon>
        <taxon>Pseudomonadati</taxon>
        <taxon>Pseudomonadota</taxon>
        <taxon>Gammaproteobacteria</taxon>
        <taxon>Oceanospirillales</taxon>
        <taxon>Oceanospirillaceae</taxon>
        <taxon>Neptunomonas</taxon>
    </lineage>
</organism>
<evidence type="ECO:0000313" key="3">
    <source>
        <dbReference type="EMBL" id="MDO6452316.1"/>
    </source>
</evidence>
<gene>
    <name evidence="3" type="ORF">Q4490_01955</name>
</gene>
<evidence type="ECO:0000256" key="1">
    <source>
        <dbReference type="SAM" id="MobiDB-lite"/>
    </source>
</evidence>
<reference evidence="3" key="1">
    <citation type="submission" date="2023-07" db="EMBL/GenBank/DDBJ databases">
        <title>Genome content predicts the carbon catabolic preferences of heterotrophic bacteria.</title>
        <authorList>
            <person name="Gralka M."/>
        </authorList>
    </citation>
    <scope>NUCLEOTIDE SEQUENCE</scope>
    <source>
        <strain evidence="3">I2M16</strain>
    </source>
</reference>
<proteinExistence type="predicted"/>
<dbReference type="RefSeq" id="WP_303548313.1">
    <property type="nucleotide sequence ID" value="NZ_CAXHZV010000001.1"/>
</dbReference>
<evidence type="ECO:0000259" key="2">
    <source>
        <dbReference type="SMART" id="SM00460"/>
    </source>
</evidence>
<comment type="caution">
    <text evidence="3">The sequence shown here is derived from an EMBL/GenBank/DDBJ whole genome shotgun (WGS) entry which is preliminary data.</text>
</comment>
<feature type="region of interest" description="Disordered" evidence="1">
    <location>
        <begin position="557"/>
        <end position="583"/>
    </location>
</feature>
<evidence type="ECO:0000313" key="4">
    <source>
        <dbReference type="Proteomes" id="UP001169862"/>
    </source>
</evidence>
<accession>A0AAW7XDS4</accession>
<dbReference type="PANTHER" id="PTHR33490">
    <property type="entry name" value="BLR5614 PROTEIN-RELATED"/>
    <property type="match status" value="1"/>
</dbReference>
<sequence length="1114" mass="127342">MTIRVALQHKTTYDFDRLVSMSPHVLRLRPAPHSRTNVHSYSLKIEPEDHFINWQQDPYGNYQARLVFPNKTKKFSFNVEVIADMTAINPFDFFVEEYAEKFPFKYDKQLKKELEAYLEVTEEGELFDKYMETIDTKEIPINDFLVNTNIKLSQDIGYGIRMEPGVQTCEETLTLKKGSCRDTSWLLVQVMRRLGIAARFASGYLVQLTSDIKALDGPSGPEEDFTDLHAWCEVFIPGAGWIGLDPTSGLFASEGHIPLACTPDPVSAAPVTGFTDKCECEFTFVNEVTRIHEDPRVTKPYTEDEWENIKALGAAVDKEMEALDVRLTMGGEPTFVSIDDMDSDQWNTEALGADKLKLAKDLLIRLKKRFGPNGVLQYGQGKWYPGEEVPRWALGCFWRTDGEPLWKDSSLLARVDKNYDFNHEHAEQFASLLCRNLGLKKRYCQPTFEDTLYYLWKEQGLPDNVNPLKADLKDDLERRRIARVLSKGLNNPAGYIIPLTWDYSKNTWGSSLWPMRNKVISLIPGDSPMGYRLPLNSLPFTAEDLFQPEADPFEVRQPLMSNTPPASNPQSKMATADKQPESKAVTTDVVRTAMCIEAREGKIYVFLPPLQYLEHYVALLQAMEQTADKLEMPIVIEGYDPPRDPRLQRFQITPDPGVIEVNIHPTGSWDELVTNTGILYEEARLARLTTEKFMLDGRHTGTGGGNHVTLGGQSPADSPILRRPDLLRSLVTFWQHHPGLSYLFSGMFIGPTSQAPRPDEGRDEMMYEMEIAFQQMPEGLVDEPWLVDRIMRNLLIDITGNTHRSEFCIDKLYAAGTASGRQGLLEFRGFEMPPHSRMSLVQMLLLRCLVIRFWKDPYKKPLVRWGTSLHDRFMMPHYVWQDIKEVVEDLQRHGLPFQLEWLAAFEEFRFPHYGRLKVDDIELELRWAIEPWHVLGEEISAMGTSRYVDSSVERLQVKLSGLTEGRYVLACNGRRVPLRSTGRKGEFVAAVRYRAWAPPSALHPTIGTNAPLVFDLIDTWNGLSVGGCTYHVSHPGGRSYDSLPVNAQEAESRRGNRYWDHGFTQGPFEPRPEFNALREFFPHEDVPRPMQPPIEESPDEYPHTLDLRKQYNAL</sequence>
<protein>
    <submittedName>
        <fullName evidence="3">Transglutaminase family protein</fullName>
    </submittedName>
</protein>
<dbReference type="Pfam" id="PF08379">
    <property type="entry name" value="Bact_transglu_N"/>
    <property type="match status" value="1"/>
</dbReference>
<dbReference type="PANTHER" id="PTHR33490:SF1">
    <property type="entry name" value="SLL1233 PROTEIN"/>
    <property type="match status" value="1"/>
</dbReference>